<feature type="transmembrane region" description="Helical" evidence="1">
    <location>
        <begin position="86"/>
        <end position="106"/>
    </location>
</feature>
<keyword evidence="1" id="KW-0812">Transmembrane</keyword>
<accession>A0ABY7K024</accession>
<proteinExistence type="predicted"/>
<keyword evidence="1" id="KW-0472">Membrane</keyword>
<feature type="transmembrane region" description="Helical" evidence="1">
    <location>
        <begin position="112"/>
        <end position="132"/>
    </location>
</feature>
<protein>
    <submittedName>
        <fullName evidence="2">Uncharacterized protein</fullName>
    </submittedName>
</protein>
<evidence type="ECO:0000256" key="1">
    <source>
        <dbReference type="SAM" id="Phobius"/>
    </source>
</evidence>
<sequence length="133" mass="14275">MVVGSATAKMWRAELSAAPVLLDSSEINAIWNHLRTQAARTDEREATEPPPPTLARLYWNASASLVAALVSVLAVLYTIRWTGTAWSGYATAGVALLLGSVARRTAWLRYPALGWLTGNVVITIAVIAMQLLG</sequence>
<dbReference type="RefSeq" id="WP_269443869.1">
    <property type="nucleotide sequence ID" value="NZ_CP097463.1"/>
</dbReference>
<gene>
    <name evidence="2" type="ORF">M6B22_00840</name>
</gene>
<keyword evidence="3" id="KW-1185">Reference proteome</keyword>
<keyword evidence="1" id="KW-1133">Transmembrane helix</keyword>
<dbReference type="Proteomes" id="UP001164693">
    <property type="component" value="Chromosome"/>
</dbReference>
<dbReference type="EMBL" id="CP097463">
    <property type="protein sequence ID" value="WAX57330.1"/>
    <property type="molecule type" value="Genomic_DNA"/>
</dbReference>
<evidence type="ECO:0000313" key="3">
    <source>
        <dbReference type="Proteomes" id="UP001164693"/>
    </source>
</evidence>
<organism evidence="2 3">
    <name type="scientific">Jatrophihabitans cynanchi</name>
    <dbReference type="NCBI Taxonomy" id="2944128"/>
    <lineage>
        <taxon>Bacteria</taxon>
        <taxon>Bacillati</taxon>
        <taxon>Actinomycetota</taxon>
        <taxon>Actinomycetes</taxon>
        <taxon>Jatrophihabitantales</taxon>
        <taxon>Jatrophihabitantaceae</taxon>
        <taxon>Jatrophihabitans</taxon>
    </lineage>
</organism>
<name>A0ABY7K024_9ACTN</name>
<reference evidence="2" key="1">
    <citation type="submission" date="2022-05" db="EMBL/GenBank/DDBJ databases">
        <title>Jatrophihabitans sp. SB3-54 whole genome sequence.</title>
        <authorList>
            <person name="Suh M.K."/>
            <person name="Eom M.K."/>
            <person name="Kim J.S."/>
            <person name="Kim H.S."/>
            <person name="Do H.E."/>
            <person name="Shin Y.K."/>
            <person name="Lee J.-S."/>
        </authorList>
    </citation>
    <scope>NUCLEOTIDE SEQUENCE</scope>
    <source>
        <strain evidence="2">SB3-54</strain>
    </source>
</reference>
<evidence type="ECO:0000313" key="2">
    <source>
        <dbReference type="EMBL" id="WAX57330.1"/>
    </source>
</evidence>
<feature type="transmembrane region" description="Helical" evidence="1">
    <location>
        <begin position="57"/>
        <end position="79"/>
    </location>
</feature>